<dbReference type="Pfam" id="PF00069">
    <property type="entry name" value="Pkinase"/>
    <property type="match status" value="1"/>
</dbReference>
<keyword evidence="3" id="KW-0547">Nucleotide-binding</keyword>
<evidence type="ECO:0000259" key="6">
    <source>
        <dbReference type="PROSITE" id="PS50011"/>
    </source>
</evidence>
<dbReference type="InterPro" id="IPR011009">
    <property type="entry name" value="Kinase-like_dom_sf"/>
</dbReference>
<evidence type="ECO:0000256" key="4">
    <source>
        <dbReference type="ARBA" id="ARBA00022777"/>
    </source>
</evidence>
<evidence type="ECO:0000313" key="7">
    <source>
        <dbReference type="EMBL" id="OHT03778.1"/>
    </source>
</evidence>
<gene>
    <name evidence="7" type="ORF">TRFO_01438</name>
</gene>
<dbReference type="EMBL" id="MLAK01000815">
    <property type="protein sequence ID" value="OHT03778.1"/>
    <property type="molecule type" value="Genomic_DNA"/>
</dbReference>
<dbReference type="Proteomes" id="UP000179807">
    <property type="component" value="Unassembled WGS sequence"/>
</dbReference>
<dbReference type="GO" id="GO:0004674">
    <property type="term" value="F:protein serine/threonine kinase activity"/>
    <property type="evidence" value="ECO:0007669"/>
    <property type="project" value="UniProtKB-KW"/>
</dbReference>
<dbReference type="GO" id="GO:0005524">
    <property type="term" value="F:ATP binding"/>
    <property type="evidence" value="ECO:0007669"/>
    <property type="project" value="UniProtKB-KW"/>
</dbReference>
<evidence type="ECO:0000313" key="8">
    <source>
        <dbReference type="Proteomes" id="UP000179807"/>
    </source>
</evidence>
<dbReference type="RefSeq" id="XP_068356914.1">
    <property type="nucleotide sequence ID" value="XM_068490100.1"/>
</dbReference>
<dbReference type="Gene3D" id="1.10.510.10">
    <property type="entry name" value="Transferase(Phosphotransferase) domain 1"/>
    <property type="match status" value="1"/>
</dbReference>
<evidence type="ECO:0000256" key="3">
    <source>
        <dbReference type="ARBA" id="ARBA00022741"/>
    </source>
</evidence>
<keyword evidence="5" id="KW-0067">ATP-binding</keyword>
<name>A0A1J4JYK6_9EUKA</name>
<dbReference type="AlphaFoldDB" id="A0A1J4JYK6"/>
<keyword evidence="1" id="KW-0723">Serine/threonine-protein kinase</keyword>
<dbReference type="GeneID" id="94824804"/>
<keyword evidence="4" id="KW-0418">Kinase</keyword>
<dbReference type="VEuPathDB" id="TrichDB:TRFO_01438"/>
<dbReference type="InterPro" id="IPR000719">
    <property type="entry name" value="Prot_kinase_dom"/>
</dbReference>
<dbReference type="SUPFAM" id="SSF56112">
    <property type="entry name" value="Protein kinase-like (PK-like)"/>
    <property type="match status" value="1"/>
</dbReference>
<dbReference type="PANTHER" id="PTHR24346">
    <property type="entry name" value="MAP/MICROTUBULE AFFINITY-REGULATING KINASE"/>
    <property type="match status" value="1"/>
</dbReference>
<keyword evidence="2" id="KW-0808">Transferase</keyword>
<comment type="caution">
    <text evidence="7">The sequence shown here is derived from an EMBL/GenBank/DDBJ whole genome shotgun (WGS) entry which is preliminary data.</text>
</comment>
<evidence type="ECO:0000256" key="5">
    <source>
        <dbReference type="ARBA" id="ARBA00022840"/>
    </source>
</evidence>
<dbReference type="GO" id="GO:0005737">
    <property type="term" value="C:cytoplasm"/>
    <property type="evidence" value="ECO:0007669"/>
    <property type="project" value="TreeGrafter"/>
</dbReference>
<feature type="domain" description="Protein kinase" evidence="6">
    <location>
        <begin position="11"/>
        <end position="261"/>
    </location>
</feature>
<reference evidence="7" key="1">
    <citation type="submission" date="2016-10" db="EMBL/GenBank/DDBJ databases">
        <authorList>
            <person name="Benchimol M."/>
            <person name="Almeida L.G."/>
            <person name="Vasconcelos A.T."/>
            <person name="Perreira-Neves A."/>
            <person name="Rosa I.A."/>
            <person name="Tasca T."/>
            <person name="Bogo M.R."/>
            <person name="de Souza W."/>
        </authorList>
    </citation>
    <scope>NUCLEOTIDE SEQUENCE [LARGE SCALE GENOMIC DNA]</scope>
    <source>
        <strain evidence="7">K</strain>
    </source>
</reference>
<dbReference type="GO" id="GO:0035556">
    <property type="term" value="P:intracellular signal transduction"/>
    <property type="evidence" value="ECO:0007669"/>
    <property type="project" value="TreeGrafter"/>
</dbReference>
<evidence type="ECO:0000256" key="1">
    <source>
        <dbReference type="ARBA" id="ARBA00022527"/>
    </source>
</evidence>
<keyword evidence="8" id="KW-1185">Reference proteome</keyword>
<protein>
    <recommendedName>
        <fullName evidence="6">Protein kinase domain-containing protein</fullName>
    </recommendedName>
</protein>
<dbReference type="PROSITE" id="PS50011">
    <property type="entry name" value="PROTEIN_KINASE_DOM"/>
    <property type="match status" value="1"/>
</dbReference>
<organism evidence="7 8">
    <name type="scientific">Tritrichomonas foetus</name>
    <dbReference type="NCBI Taxonomy" id="1144522"/>
    <lineage>
        <taxon>Eukaryota</taxon>
        <taxon>Metamonada</taxon>
        <taxon>Parabasalia</taxon>
        <taxon>Tritrichomonadida</taxon>
        <taxon>Tritrichomonadidae</taxon>
        <taxon>Tritrichomonas</taxon>
    </lineage>
</organism>
<dbReference type="PANTHER" id="PTHR24346:SF82">
    <property type="entry name" value="KP78A-RELATED"/>
    <property type="match status" value="1"/>
</dbReference>
<sequence length="337" mass="39055">MKIIKSPLQTYVTQSIISNGTLGDTYTACAENSPNKLFNITIENKERITEQECNNQIQTEHSILVALHHQNMINCIEIFEDELNYYIVSDYFSNTTIDKRLVELHRISEEKLQFIFQQLIDVIMYLHGNGFAYGGIRTDYILINDRYEIMLLNFSAVQSLTLPIPRKNFIIPPPEILSEQCQSTSLCEVFALGTLLYMIASRGLKPWDAINDTELKRIYENGMLMQPPNMPHACFALVKGMLELHPTHRYSLGQVQQNYWIQRTVKPRVQVKTPILNKARNRRTSMRSLIMLDDKRRNENNPQIANQGLLNTSRPIKHRMSGLPKNCRLPHLDVMFD</sequence>
<accession>A0A1J4JYK6</accession>
<evidence type="ECO:0000256" key="2">
    <source>
        <dbReference type="ARBA" id="ARBA00022679"/>
    </source>
</evidence>
<proteinExistence type="predicted"/>